<proteinExistence type="predicted"/>
<organism evidence="2 3">
    <name type="scientific">Lithohypha guttulata</name>
    <dbReference type="NCBI Taxonomy" id="1690604"/>
    <lineage>
        <taxon>Eukaryota</taxon>
        <taxon>Fungi</taxon>
        <taxon>Dikarya</taxon>
        <taxon>Ascomycota</taxon>
        <taxon>Pezizomycotina</taxon>
        <taxon>Eurotiomycetes</taxon>
        <taxon>Chaetothyriomycetidae</taxon>
        <taxon>Chaetothyriales</taxon>
        <taxon>Trichomeriaceae</taxon>
        <taxon>Lithohypha</taxon>
    </lineage>
</organism>
<dbReference type="EMBL" id="JAVRRG010000008">
    <property type="protein sequence ID" value="KAK5100085.1"/>
    <property type="molecule type" value="Genomic_DNA"/>
</dbReference>
<keyword evidence="3" id="KW-1185">Reference proteome</keyword>
<feature type="region of interest" description="Disordered" evidence="1">
    <location>
        <begin position="60"/>
        <end position="139"/>
    </location>
</feature>
<feature type="compositionally biased region" description="Polar residues" evidence="1">
    <location>
        <begin position="76"/>
        <end position="85"/>
    </location>
</feature>
<name>A0ABR0KLK4_9EURO</name>
<evidence type="ECO:0000313" key="2">
    <source>
        <dbReference type="EMBL" id="KAK5100085.1"/>
    </source>
</evidence>
<comment type="caution">
    <text evidence="2">The sequence shown here is derived from an EMBL/GenBank/DDBJ whole genome shotgun (WGS) entry which is preliminary data.</text>
</comment>
<feature type="compositionally biased region" description="Basic and acidic residues" evidence="1">
    <location>
        <begin position="113"/>
        <end position="133"/>
    </location>
</feature>
<protein>
    <submittedName>
        <fullName evidence="2">Uncharacterized protein</fullName>
    </submittedName>
</protein>
<sequence>MASLSPEDKVDFLLHVLATVAEFKPDYGALAKRTGINTNANAQRRLKGVVEAGKRYVLQSDKTGAKVIDTQDVGESEQQTPLQTPKSRKRTRKEKDGADGEETPSKKGRKLKAKEDEKGSGKEEIKDGTKTGEEGEDAI</sequence>
<reference evidence="2 3" key="1">
    <citation type="submission" date="2023-08" db="EMBL/GenBank/DDBJ databases">
        <title>Black Yeasts Isolated from many extreme environments.</title>
        <authorList>
            <person name="Coleine C."/>
            <person name="Stajich J.E."/>
            <person name="Selbmann L."/>
        </authorList>
    </citation>
    <scope>NUCLEOTIDE SEQUENCE [LARGE SCALE GENOMIC DNA]</scope>
    <source>
        <strain evidence="2 3">CCFEE 5885</strain>
    </source>
</reference>
<gene>
    <name evidence="2" type="ORF">LTR24_001150</name>
</gene>
<dbReference type="Proteomes" id="UP001345013">
    <property type="component" value="Unassembled WGS sequence"/>
</dbReference>
<evidence type="ECO:0000313" key="3">
    <source>
        <dbReference type="Proteomes" id="UP001345013"/>
    </source>
</evidence>
<accession>A0ABR0KLK4</accession>
<evidence type="ECO:0000256" key="1">
    <source>
        <dbReference type="SAM" id="MobiDB-lite"/>
    </source>
</evidence>